<comment type="caution">
    <text evidence="2">The sequence shown here is derived from an EMBL/GenBank/DDBJ whole genome shotgun (WGS) entry which is preliminary data.</text>
</comment>
<keyword evidence="1" id="KW-0472">Membrane</keyword>
<evidence type="ECO:0000256" key="1">
    <source>
        <dbReference type="SAM" id="Phobius"/>
    </source>
</evidence>
<protein>
    <submittedName>
        <fullName evidence="2">Uncharacterized protein</fullName>
    </submittedName>
</protein>
<proteinExistence type="predicted"/>
<dbReference type="Proteomes" id="UP000218231">
    <property type="component" value="Unassembled WGS sequence"/>
</dbReference>
<keyword evidence="1" id="KW-1133">Transmembrane helix</keyword>
<feature type="transmembrane region" description="Helical" evidence="1">
    <location>
        <begin position="50"/>
        <end position="68"/>
    </location>
</feature>
<gene>
    <name evidence="2" type="ORF">WR25_19416</name>
</gene>
<organism evidence="2 3">
    <name type="scientific">Diploscapter pachys</name>
    <dbReference type="NCBI Taxonomy" id="2018661"/>
    <lineage>
        <taxon>Eukaryota</taxon>
        <taxon>Metazoa</taxon>
        <taxon>Ecdysozoa</taxon>
        <taxon>Nematoda</taxon>
        <taxon>Chromadorea</taxon>
        <taxon>Rhabditida</taxon>
        <taxon>Rhabditina</taxon>
        <taxon>Rhabditomorpha</taxon>
        <taxon>Rhabditoidea</taxon>
        <taxon>Rhabditidae</taxon>
        <taxon>Diploscapter</taxon>
    </lineage>
</organism>
<keyword evidence="1" id="KW-0812">Transmembrane</keyword>
<name>A0A2A2M1T7_9BILA</name>
<dbReference type="AlphaFoldDB" id="A0A2A2M1T7"/>
<evidence type="ECO:0000313" key="3">
    <source>
        <dbReference type="Proteomes" id="UP000218231"/>
    </source>
</evidence>
<evidence type="ECO:0000313" key="2">
    <source>
        <dbReference type="EMBL" id="PAV92379.1"/>
    </source>
</evidence>
<dbReference type="EMBL" id="LIAE01006226">
    <property type="protein sequence ID" value="PAV92379.1"/>
    <property type="molecule type" value="Genomic_DNA"/>
</dbReference>
<keyword evidence="3" id="KW-1185">Reference proteome</keyword>
<sequence length="202" mass="21474">MTTPTTAPTVMLVNPCTLEAVPAIPPIFSIAIDEKLDVARPKHPMPAIAMARWIALSTTSIVTALWLISRVPSRITSRALVRFAPAISVAVTANITASSLGRAPISDVDASVYPSDKRSPSVCFHPAQIRDTDSGCRASGRSVSGMRTKNHIQMPRLSPATTQKMPRQLANNSTVCPNAGAMTGTTMNTMNAIDITRAIGRP</sequence>
<accession>A0A2A2M1T7</accession>
<reference evidence="2 3" key="1">
    <citation type="journal article" date="2017" name="Curr. Biol.">
        <title>Genome architecture and evolution of a unichromosomal asexual nematode.</title>
        <authorList>
            <person name="Fradin H."/>
            <person name="Zegar C."/>
            <person name="Gutwein M."/>
            <person name="Lucas J."/>
            <person name="Kovtun M."/>
            <person name="Corcoran D."/>
            <person name="Baugh L.R."/>
            <person name="Kiontke K."/>
            <person name="Gunsalus K."/>
            <person name="Fitch D.H."/>
            <person name="Piano F."/>
        </authorList>
    </citation>
    <scope>NUCLEOTIDE SEQUENCE [LARGE SCALE GENOMIC DNA]</scope>
    <source>
        <strain evidence="2">PF1309</strain>
    </source>
</reference>